<dbReference type="EMBL" id="CP112998">
    <property type="protein sequence ID" value="WAC10845.1"/>
    <property type="molecule type" value="Genomic_DNA"/>
</dbReference>
<feature type="domain" description="PIN" evidence="1">
    <location>
        <begin position="3"/>
        <end position="126"/>
    </location>
</feature>
<dbReference type="KEGG" id="dpf:ON006_24255"/>
<dbReference type="Proteomes" id="UP001164653">
    <property type="component" value="Chromosome"/>
</dbReference>
<dbReference type="AlphaFoldDB" id="A0A9E8SJ12"/>
<accession>A0A9E8SJ12</accession>
<reference evidence="2" key="1">
    <citation type="submission" date="2022-11" db="EMBL/GenBank/DDBJ databases">
        <title>Dyadobacter pollutisoli sp. nov., isolated from plastic dumped soil.</title>
        <authorList>
            <person name="Kim J.M."/>
            <person name="Kim K.R."/>
            <person name="Lee J.K."/>
            <person name="Hao L."/>
            <person name="Jeon C.O."/>
        </authorList>
    </citation>
    <scope>NUCLEOTIDE SEQUENCE</scope>
    <source>
        <strain evidence="2">U1</strain>
    </source>
</reference>
<evidence type="ECO:0000259" key="1">
    <source>
        <dbReference type="Pfam" id="PF01850"/>
    </source>
</evidence>
<dbReference type="RefSeq" id="WP_244822607.1">
    <property type="nucleotide sequence ID" value="NZ_CP112998.1"/>
</dbReference>
<evidence type="ECO:0000313" key="2">
    <source>
        <dbReference type="EMBL" id="WAC10845.1"/>
    </source>
</evidence>
<proteinExistence type="predicted"/>
<dbReference type="CDD" id="cd09854">
    <property type="entry name" value="PIN_VapC-like"/>
    <property type="match status" value="1"/>
</dbReference>
<gene>
    <name evidence="2" type="ORF">ON006_24255</name>
</gene>
<organism evidence="2 3">
    <name type="scientific">Dyadobacter pollutisoli</name>
    <dbReference type="NCBI Taxonomy" id="2910158"/>
    <lineage>
        <taxon>Bacteria</taxon>
        <taxon>Pseudomonadati</taxon>
        <taxon>Bacteroidota</taxon>
        <taxon>Cytophagia</taxon>
        <taxon>Cytophagales</taxon>
        <taxon>Spirosomataceae</taxon>
        <taxon>Dyadobacter</taxon>
    </lineage>
</organism>
<dbReference type="Gene3D" id="3.40.50.1010">
    <property type="entry name" value="5'-nuclease"/>
    <property type="match status" value="1"/>
</dbReference>
<protein>
    <submittedName>
        <fullName evidence="2">PIN domain-containing protein</fullName>
    </submittedName>
</protein>
<dbReference type="InterPro" id="IPR002716">
    <property type="entry name" value="PIN_dom"/>
</dbReference>
<dbReference type="SUPFAM" id="SSF88723">
    <property type="entry name" value="PIN domain-like"/>
    <property type="match status" value="1"/>
</dbReference>
<dbReference type="Pfam" id="PF01850">
    <property type="entry name" value="PIN"/>
    <property type="match status" value="1"/>
</dbReference>
<evidence type="ECO:0000313" key="3">
    <source>
        <dbReference type="Proteomes" id="UP001164653"/>
    </source>
</evidence>
<keyword evidence="3" id="KW-1185">Reference proteome</keyword>
<dbReference type="InterPro" id="IPR029060">
    <property type="entry name" value="PIN-like_dom_sf"/>
</dbReference>
<sequence>MRYFDSDVIFNYIVIQDPAKYDRANRLMLDAIAHNNFIASTLVIHEVGYGLARFEVGNDLIKEELDYLVSLNITEIQKQHLSRALELSKVIGFKHINDCVHVAVAESLNCEVLYTYNKSDFKRIQKLTSLEIVIL</sequence>
<name>A0A9E8SJ12_9BACT</name>